<name>A0A841Q9B2_9BACI</name>
<feature type="transmembrane region" description="Helical" evidence="1">
    <location>
        <begin position="32"/>
        <end position="52"/>
    </location>
</feature>
<organism evidence="2 3">
    <name type="scientific">Salirhabdus euzebyi</name>
    <dbReference type="NCBI Taxonomy" id="394506"/>
    <lineage>
        <taxon>Bacteria</taxon>
        <taxon>Bacillati</taxon>
        <taxon>Bacillota</taxon>
        <taxon>Bacilli</taxon>
        <taxon>Bacillales</taxon>
        <taxon>Bacillaceae</taxon>
        <taxon>Salirhabdus</taxon>
    </lineage>
</organism>
<keyword evidence="1" id="KW-1133">Transmembrane helix</keyword>
<accession>A0A841Q9B2</accession>
<keyword evidence="1" id="KW-0472">Membrane</keyword>
<evidence type="ECO:0000256" key="1">
    <source>
        <dbReference type="SAM" id="Phobius"/>
    </source>
</evidence>
<dbReference type="AlphaFoldDB" id="A0A841Q9B2"/>
<gene>
    <name evidence="2" type="ORF">HNQ94_003576</name>
</gene>
<keyword evidence="1" id="KW-0812">Transmembrane</keyword>
<proteinExistence type="predicted"/>
<keyword evidence="3" id="KW-1185">Reference proteome</keyword>
<comment type="caution">
    <text evidence="2">The sequence shown here is derived from an EMBL/GenBank/DDBJ whole genome shotgun (WGS) entry which is preliminary data.</text>
</comment>
<evidence type="ECO:0000313" key="3">
    <source>
        <dbReference type="Proteomes" id="UP000581688"/>
    </source>
</evidence>
<sequence>MKVVVALHGQRLNKIKEEDITDNVMSFLIGSISNYFFISIPLLLFALEILLIQAN</sequence>
<reference evidence="2 3" key="1">
    <citation type="submission" date="2020-08" db="EMBL/GenBank/DDBJ databases">
        <title>Genomic Encyclopedia of Type Strains, Phase IV (KMG-IV): sequencing the most valuable type-strain genomes for metagenomic binning, comparative biology and taxonomic classification.</title>
        <authorList>
            <person name="Goeker M."/>
        </authorList>
    </citation>
    <scope>NUCLEOTIDE SEQUENCE [LARGE SCALE GENOMIC DNA]</scope>
    <source>
        <strain evidence="2 3">DSM 19612</strain>
    </source>
</reference>
<dbReference type="Proteomes" id="UP000581688">
    <property type="component" value="Unassembled WGS sequence"/>
</dbReference>
<dbReference type="EMBL" id="JACHGH010000015">
    <property type="protein sequence ID" value="MBB6455081.1"/>
    <property type="molecule type" value="Genomic_DNA"/>
</dbReference>
<evidence type="ECO:0000313" key="2">
    <source>
        <dbReference type="EMBL" id="MBB6455081.1"/>
    </source>
</evidence>
<protein>
    <submittedName>
        <fullName evidence="2">Uncharacterized protein</fullName>
    </submittedName>
</protein>